<dbReference type="GeneID" id="97039641"/>
<keyword evidence="2" id="KW-1185">Reference proteome</keyword>
<evidence type="ECO:0000313" key="2">
    <source>
        <dbReference type="Proteomes" id="UP000494255"/>
    </source>
</evidence>
<dbReference type="Proteomes" id="UP000494255">
    <property type="component" value="Unassembled WGS sequence"/>
</dbReference>
<dbReference type="RefSeq" id="WP_175049302.1">
    <property type="nucleotide sequence ID" value="NZ_CADIKC010000001.1"/>
</dbReference>
<protein>
    <submittedName>
        <fullName evidence="1">Uncharacterized protein</fullName>
    </submittedName>
</protein>
<proteinExistence type="predicted"/>
<dbReference type="EMBL" id="CADIKC010000001">
    <property type="protein sequence ID" value="CAB3648790.1"/>
    <property type="molecule type" value="Genomic_DNA"/>
</dbReference>
<reference evidence="1 2" key="1">
    <citation type="submission" date="2020-04" db="EMBL/GenBank/DDBJ databases">
        <authorList>
            <person name="De Canck E."/>
        </authorList>
    </citation>
    <scope>NUCLEOTIDE SEQUENCE [LARGE SCALE GENOMIC DNA]</scope>
    <source>
        <strain evidence="1 2">LMG 24238</strain>
    </source>
</reference>
<sequence>MHKIFIMYPGNANYPEVTAYKNYFQARGVDVIAGTMSEYRLLDNKGDFLLWAIMGFYPNRFASNFVIHDYRSLSVGGWPAMKDFAKRYFNYRPDLRIFQNRRQQEIMGFATDVPHVILPMGVPNWIFDVHGEGGRAGKKADFCYIGEMSFERGFDHVLDAFLRKFADRDVSLLLVGKPDARIYEKYSNRKGLVFTGPLPQIEALKLVAESDVAVCYFPYHRPHCYQTPTKLLEYAALGKKILCNDSPSNIQCCEEMGINSVITKASIFDEIDDDAMRGAKSNRGSDFRNLMWDKVIEQSNVASFLPRGLNLGAS</sequence>
<dbReference type="Gene3D" id="3.40.50.2000">
    <property type="entry name" value="Glycogen Phosphorylase B"/>
    <property type="match status" value="1"/>
</dbReference>
<gene>
    <name evidence="1" type="ORF">LMG24238_00988</name>
</gene>
<organism evidence="1 2">
    <name type="scientific">Paraburkholderia sediminicola</name>
    <dbReference type="NCBI Taxonomy" id="458836"/>
    <lineage>
        <taxon>Bacteria</taxon>
        <taxon>Pseudomonadati</taxon>
        <taxon>Pseudomonadota</taxon>
        <taxon>Betaproteobacteria</taxon>
        <taxon>Burkholderiales</taxon>
        <taxon>Burkholderiaceae</taxon>
        <taxon>Paraburkholderia</taxon>
    </lineage>
</organism>
<evidence type="ECO:0000313" key="1">
    <source>
        <dbReference type="EMBL" id="CAB3648790.1"/>
    </source>
</evidence>
<accession>A0A6J5A0H3</accession>
<dbReference type="SUPFAM" id="SSF53756">
    <property type="entry name" value="UDP-Glycosyltransferase/glycogen phosphorylase"/>
    <property type="match status" value="1"/>
</dbReference>
<name>A0A6J5A0H3_9BURK</name>
<dbReference type="AlphaFoldDB" id="A0A6J5A0H3"/>